<feature type="compositionally biased region" description="Low complexity" evidence="5">
    <location>
        <begin position="462"/>
        <end position="471"/>
    </location>
</feature>
<dbReference type="InParanoid" id="A0A2K3CUE7"/>
<dbReference type="Proteomes" id="UP000006906">
    <property type="component" value="Chromosome 16"/>
</dbReference>
<keyword evidence="6" id="KW-0812">Transmembrane</keyword>
<dbReference type="PROSITE" id="PS51886">
    <property type="entry name" value="TLDC"/>
    <property type="match status" value="1"/>
</dbReference>
<evidence type="ECO:0000256" key="4">
    <source>
        <dbReference type="ARBA" id="ARBA00040604"/>
    </source>
</evidence>
<keyword evidence="3" id="KW-0496">Mitochondrion</keyword>
<evidence type="ECO:0000259" key="7">
    <source>
        <dbReference type="PROSITE" id="PS51886"/>
    </source>
</evidence>
<reference evidence="8 9" key="1">
    <citation type="journal article" date="2007" name="Science">
        <title>The Chlamydomonas genome reveals the evolution of key animal and plant functions.</title>
        <authorList>
            <person name="Merchant S.S."/>
            <person name="Prochnik S.E."/>
            <person name="Vallon O."/>
            <person name="Harris E.H."/>
            <person name="Karpowicz S.J."/>
            <person name="Witman G.B."/>
            <person name="Terry A."/>
            <person name="Salamov A."/>
            <person name="Fritz-Laylin L.K."/>
            <person name="Marechal-Drouard L."/>
            <person name="Marshall W.F."/>
            <person name="Qu L.H."/>
            <person name="Nelson D.R."/>
            <person name="Sanderfoot A.A."/>
            <person name="Spalding M.H."/>
            <person name="Kapitonov V.V."/>
            <person name="Ren Q."/>
            <person name="Ferris P."/>
            <person name="Lindquist E."/>
            <person name="Shapiro H."/>
            <person name="Lucas S.M."/>
            <person name="Grimwood J."/>
            <person name="Schmutz J."/>
            <person name="Cardol P."/>
            <person name="Cerutti H."/>
            <person name="Chanfreau G."/>
            <person name="Chen C.L."/>
            <person name="Cognat V."/>
            <person name="Croft M.T."/>
            <person name="Dent R."/>
            <person name="Dutcher S."/>
            <person name="Fernandez E."/>
            <person name="Fukuzawa H."/>
            <person name="Gonzalez-Ballester D."/>
            <person name="Gonzalez-Halphen D."/>
            <person name="Hallmann A."/>
            <person name="Hanikenne M."/>
            <person name="Hippler M."/>
            <person name="Inwood W."/>
            <person name="Jabbari K."/>
            <person name="Kalanon M."/>
            <person name="Kuras R."/>
            <person name="Lefebvre P.A."/>
            <person name="Lemaire S.D."/>
            <person name="Lobanov A.V."/>
            <person name="Lohr M."/>
            <person name="Manuell A."/>
            <person name="Meier I."/>
            <person name="Mets L."/>
            <person name="Mittag M."/>
            <person name="Mittelmeier T."/>
            <person name="Moroney J.V."/>
            <person name="Moseley J."/>
            <person name="Napoli C."/>
            <person name="Nedelcu A.M."/>
            <person name="Niyogi K."/>
            <person name="Novoselov S.V."/>
            <person name="Paulsen I.T."/>
            <person name="Pazour G."/>
            <person name="Purton S."/>
            <person name="Ral J.P."/>
            <person name="Riano-Pachon D.M."/>
            <person name="Riekhof W."/>
            <person name="Rymarquis L."/>
            <person name="Schroda M."/>
            <person name="Stern D."/>
            <person name="Umen J."/>
            <person name="Willows R."/>
            <person name="Wilson N."/>
            <person name="Zimmer S.L."/>
            <person name="Allmer J."/>
            <person name="Balk J."/>
            <person name="Bisova K."/>
            <person name="Chen C.J."/>
            <person name="Elias M."/>
            <person name="Gendler K."/>
            <person name="Hauser C."/>
            <person name="Lamb M.R."/>
            <person name="Ledford H."/>
            <person name="Long J.C."/>
            <person name="Minagawa J."/>
            <person name="Page M.D."/>
            <person name="Pan J."/>
            <person name="Pootakham W."/>
            <person name="Roje S."/>
            <person name="Rose A."/>
            <person name="Stahlberg E."/>
            <person name="Terauchi A.M."/>
            <person name="Yang P."/>
            <person name="Ball S."/>
            <person name="Bowler C."/>
            <person name="Dieckmann C.L."/>
            <person name="Gladyshev V.N."/>
            <person name="Green P."/>
            <person name="Jorgensen R."/>
            <person name="Mayfield S."/>
            <person name="Mueller-Roeber B."/>
            <person name="Rajamani S."/>
            <person name="Sayre R.T."/>
            <person name="Brokstein P."/>
            <person name="Dubchak I."/>
            <person name="Goodstein D."/>
            <person name="Hornick L."/>
            <person name="Huang Y.W."/>
            <person name="Jhaveri J."/>
            <person name="Luo Y."/>
            <person name="Martinez D."/>
            <person name="Ngau W.C."/>
            <person name="Otillar B."/>
            <person name="Poliakov A."/>
            <person name="Porter A."/>
            <person name="Szajkowski L."/>
            <person name="Werner G."/>
            <person name="Zhou K."/>
            <person name="Grigoriev I.V."/>
            <person name="Rokhsar D.S."/>
            <person name="Grossman A.R."/>
        </authorList>
    </citation>
    <scope>NUCLEOTIDE SEQUENCE [LARGE SCALE GENOMIC DNA]</scope>
    <source>
        <strain evidence="9">CC-503</strain>
    </source>
</reference>
<sequence length="813" mass="86178">MNATGEAGTALLTDNPILQAPSPTDVLPIQVQLVGLVALGVCALAFVTQISLFVVRIVRATSIFNYVTFCHDSKEILIVDCTHPHAKTLSHHKNVRNPKGLRAADTSTGLVLNAVKAGPWSAGQPYEWCQLPRVSTNHFDVDSFLSAWCYINRSLALQHESVLRHMARIGDFREAFLSPELVSTHGAEDGIVNVRDAFTALKLVCWLNSVERNRFSAPYEAKDCDAKFAFFLPRFAAVLANPESVWQEWQDEYKEVVSGFDVLTGEPPSVERHTSVGLAVLRAPEPSLHYYALFSHTVGYDTVLTMYDGQRYELESKYTQFVTTASRPVWPRIDMAPLARVLNRMDAGVLDPQFQWSTSRFTDTGPVLRIEDTARPLSKAQRYGHPYARPLHASAVPPPVVVALVVSFLEYGMQGLKPKRGGWSWDELQSLNAGIPWQTWEDTVLAQWHRGELDPSNPTPHHPAAAATNGQHPHHPHHHAAPPPPGSHHLSSQPSSGGALPPLYSPSGSFSGGAGGPGLGPSRQGSLSATSSLGPAAVAAIAAAGGGAGGLALPRVGAAMTSGGEFWEPVLSEPSAIMSMDDVRALAAAVPARLAQSKWQLLYGSSRDGISLRTLYRKAAGRAPTLLIVREAGGMGHIFGAFAAEAWKPGPRFYGTGETFVFMLQPHRAKYAWQRPRQGTGGGAAMGGGATGMFTRVSGGGGGGAPNPPVGGGAVPPLAAAAAPNHMPPAAAAAAAAVGGASGGATGAGSSSSMDFFQFSTHDGLGVGGQGAFALWLDNELVEGASYACDTFGSPQLSAREEFKVAAVELWQL</sequence>
<dbReference type="InterPro" id="IPR046509">
    <property type="entry name" value="DUF6687"/>
</dbReference>
<protein>
    <recommendedName>
        <fullName evidence="4">Oxidation resistance protein 1</fullName>
    </recommendedName>
</protein>
<dbReference type="PANTHER" id="PTHR23354:SF62">
    <property type="entry name" value="MUSTARD, ISOFORM V"/>
    <property type="match status" value="1"/>
</dbReference>
<feature type="domain" description="TLDc" evidence="7">
    <location>
        <begin position="576"/>
        <end position="813"/>
    </location>
</feature>
<keyword evidence="6" id="KW-0472">Membrane</keyword>
<feature type="transmembrane region" description="Helical" evidence="6">
    <location>
        <begin position="33"/>
        <end position="55"/>
    </location>
</feature>
<dbReference type="Pfam" id="PF20392">
    <property type="entry name" value="DUF6687"/>
    <property type="match status" value="1"/>
</dbReference>
<feature type="compositionally biased region" description="Low complexity" evidence="5">
    <location>
        <begin position="487"/>
        <end position="498"/>
    </location>
</feature>
<dbReference type="KEGG" id="cre:CHLRE_16g668400v5"/>
<evidence type="ECO:0000256" key="3">
    <source>
        <dbReference type="ARBA" id="ARBA00023128"/>
    </source>
</evidence>
<gene>
    <name evidence="8" type="ORF">CHLRE_16g668400v5</name>
</gene>
<evidence type="ECO:0000256" key="1">
    <source>
        <dbReference type="ARBA" id="ARBA00004173"/>
    </source>
</evidence>
<accession>A0A2K3CUE7</accession>
<name>A0A2K3CUE7_CHLRE</name>
<proteinExistence type="inferred from homology"/>
<organism evidence="8 9">
    <name type="scientific">Chlamydomonas reinhardtii</name>
    <name type="common">Chlamydomonas smithii</name>
    <dbReference type="NCBI Taxonomy" id="3055"/>
    <lineage>
        <taxon>Eukaryota</taxon>
        <taxon>Viridiplantae</taxon>
        <taxon>Chlorophyta</taxon>
        <taxon>core chlorophytes</taxon>
        <taxon>Chlorophyceae</taxon>
        <taxon>CS clade</taxon>
        <taxon>Chlamydomonadales</taxon>
        <taxon>Chlamydomonadaceae</taxon>
        <taxon>Chlamydomonas</taxon>
    </lineage>
</organism>
<dbReference type="AlphaFoldDB" id="A0A2K3CUE7"/>
<feature type="compositionally biased region" description="Gly residues" evidence="5">
    <location>
        <begin position="510"/>
        <end position="519"/>
    </location>
</feature>
<evidence type="ECO:0000313" key="8">
    <source>
        <dbReference type="EMBL" id="PNW71905.1"/>
    </source>
</evidence>
<dbReference type="RefSeq" id="XP_042915841.1">
    <property type="nucleotide sequence ID" value="XM_043071104.1"/>
</dbReference>
<evidence type="ECO:0000256" key="2">
    <source>
        <dbReference type="ARBA" id="ARBA00009540"/>
    </source>
</evidence>
<dbReference type="GO" id="GO:0005739">
    <property type="term" value="C:mitochondrion"/>
    <property type="evidence" value="ECO:0007669"/>
    <property type="project" value="UniProtKB-SubCell"/>
</dbReference>
<dbReference type="OrthoDB" id="26679at2759"/>
<comment type="subcellular location">
    <subcellularLocation>
        <location evidence="1">Mitochondrion</location>
    </subcellularLocation>
</comment>
<evidence type="ECO:0000256" key="5">
    <source>
        <dbReference type="SAM" id="MobiDB-lite"/>
    </source>
</evidence>
<dbReference type="Pfam" id="PF07534">
    <property type="entry name" value="TLD"/>
    <property type="match status" value="2"/>
</dbReference>
<dbReference type="Gramene" id="PNW71905">
    <property type="protein sequence ID" value="PNW71905"/>
    <property type="gene ID" value="CHLRE_16g668400v5"/>
</dbReference>
<keyword evidence="9" id="KW-1185">Reference proteome</keyword>
<dbReference type="GeneID" id="5717643"/>
<evidence type="ECO:0000256" key="6">
    <source>
        <dbReference type="SAM" id="Phobius"/>
    </source>
</evidence>
<dbReference type="InterPro" id="IPR006571">
    <property type="entry name" value="TLDc_dom"/>
</dbReference>
<evidence type="ECO:0000313" key="9">
    <source>
        <dbReference type="Proteomes" id="UP000006906"/>
    </source>
</evidence>
<keyword evidence="6" id="KW-1133">Transmembrane helix</keyword>
<dbReference type="SMART" id="SM00584">
    <property type="entry name" value="TLDc"/>
    <property type="match status" value="1"/>
</dbReference>
<dbReference type="PANTHER" id="PTHR23354">
    <property type="entry name" value="NUCLEOLAR PROTEIN 7/ESTROGEN RECEPTOR COACTIVATOR-RELATED"/>
    <property type="match status" value="1"/>
</dbReference>
<feature type="compositionally biased region" description="Low complexity" evidence="5">
    <location>
        <begin position="520"/>
        <end position="530"/>
    </location>
</feature>
<feature type="region of interest" description="Disordered" evidence="5">
    <location>
        <begin position="451"/>
        <end position="530"/>
    </location>
</feature>
<dbReference type="EMBL" id="CM008977">
    <property type="protein sequence ID" value="PNW71905.1"/>
    <property type="molecule type" value="Genomic_DNA"/>
</dbReference>
<comment type="similarity">
    <text evidence="2">Belongs to the OXR1 family.</text>
</comment>